<dbReference type="GO" id="GO:0042995">
    <property type="term" value="C:cell projection"/>
    <property type="evidence" value="ECO:0007669"/>
    <property type="project" value="UniProtKB-SubCell"/>
</dbReference>
<feature type="compositionally biased region" description="Low complexity" evidence="12">
    <location>
        <begin position="768"/>
        <end position="777"/>
    </location>
</feature>
<keyword evidence="10" id="KW-0966">Cell projection</keyword>
<keyword evidence="9" id="KW-0206">Cytoskeleton</keyword>
<evidence type="ECO:0000256" key="2">
    <source>
        <dbReference type="ARBA" id="ARBA00004316"/>
    </source>
</evidence>
<evidence type="ECO:0000313" key="14">
    <source>
        <dbReference type="EMBL" id="KAF0314676.1"/>
    </source>
</evidence>
<dbReference type="Gene3D" id="1.20.120.720">
    <property type="entry name" value="Myosin VI head, motor domain, U50 subdomain"/>
    <property type="match status" value="1"/>
</dbReference>
<dbReference type="FunFam" id="1.20.58.530:FF:000010">
    <property type="entry name" value="Myosin IIIA"/>
    <property type="match status" value="1"/>
</dbReference>
<dbReference type="PANTHER" id="PTHR46256:SF3">
    <property type="entry name" value="MYOSIN MOTOR DOMAIN-CONTAINING PROTEIN"/>
    <property type="match status" value="1"/>
</dbReference>
<dbReference type="GO" id="GO:0005524">
    <property type="term" value="F:ATP binding"/>
    <property type="evidence" value="ECO:0007669"/>
    <property type="project" value="UniProtKB-KW"/>
</dbReference>
<feature type="compositionally biased region" description="Basic and acidic residues" evidence="12">
    <location>
        <begin position="694"/>
        <end position="707"/>
    </location>
</feature>
<proteinExistence type="inferred from homology"/>
<keyword evidence="3" id="KW-0963">Cytoplasm</keyword>
<feature type="compositionally biased region" description="Low complexity" evidence="12">
    <location>
        <begin position="786"/>
        <end position="796"/>
    </location>
</feature>
<feature type="region of interest" description="Disordered" evidence="12">
    <location>
        <begin position="592"/>
        <end position="614"/>
    </location>
</feature>
<dbReference type="SUPFAM" id="SSF52540">
    <property type="entry name" value="P-loop containing nucleoside triphosphate hydrolases"/>
    <property type="match status" value="1"/>
</dbReference>
<comment type="similarity">
    <text evidence="11">Belongs to the TRAFAC class myosin-kinesin ATPase superfamily. Myosin family.</text>
</comment>
<evidence type="ECO:0000313" key="15">
    <source>
        <dbReference type="Proteomes" id="UP000440578"/>
    </source>
</evidence>
<keyword evidence="7 11" id="KW-0518">Myosin</keyword>
<feature type="region of interest" description="Actin-binding" evidence="11">
    <location>
        <begin position="381"/>
        <end position="403"/>
    </location>
</feature>
<feature type="compositionally biased region" description="Low complexity" evidence="12">
    <location>
        <begin position="644"/>
        <end position="657"/>
    </location>
</feature>
<name>A0A6A4X4L9_AMPAM</name>
<evidence type="ECO:0000256" key="1">
    <source>
        <dbReference type="ARBA" id="ARBA00004245"/>
    </source>
</evidence>
<comment type="caution">
    <text evidence="14">The sequence shown here is derived from an EMBL/GenBank/DDBJ whole genome shotgun (WGS) entry which is preliminary data.</text>
</comment>
<reference evidence="14 15" key="1">
    <citation type="submission" date="2019-07" db="EMBL/GenBank/DDBJ databases">
        <title>Draft genome assembly of a fouling barnacle, Amphibalanus amphitrite (Darwin, 1854): The first reference genome for Thecostraca.</title>
        <authorList>
            <person name="Kim W."/>
        </authorList>
    </citation>
    <scope>NUCLEOTIDE SEQUENCE [LARGE SCALE GENOMIC DNA]</scope>
    <source>
        <strain evidence="14">SNU_AA5</strain>
        <tissue evidence="14">Soma without cirri and trophi</tissue>
    </source>
</reference>
<keyword evidence="5" id="KW-0547">Nucleotide-binding</keyword>
<dbReference type="GO" id="GO:0016459">
    <property type="term" value="C:myosin complex"/>
    <property type="evidence" value="ECO:0007669"/>
    <property type="project" value="UniProtKB-KW"/>
</dbReference>
<evidence type="ECO:0000256" key="6">
    <source>
        <dbReference type="ARBA" id="ARBA00022840"/>
    </source>
</evidence>
<dbReference type="InterPro" id="IPR027417">
    <property type="entry name" value="P-loop_NTPase"/>
</dbReference>
<keyword evidence="4" id="KW-0677">Repeat</keyword>
<keyword evidence="6" id="KW-0067">ATP-binding</keyword>
<evidence type="ECO:0000256" key="11">
    <source>
        <dbReference type="PROSITE-ProRule" id="PRU00782"/>
    </source>
</evidence>
<feature type="region of interest" description="Disordered" evidence="12">
    <location>
        <begin position="638"/>
        <end position="860"/>
    </location>
</feature>
<accession>A0A6A4X4L9</accession>
<comment type="caution">
    <text evidence="11">Lacks conserved residue(s) required for the propagation of feature annotation.</text>
</comment>
<dbReference type="PANTHER" id="PTHR46256">
    <property type="entry name" value="AGAP011099-PA"/>
    <property type="match status" value="1"/>
</dbReference>
<dbReference type="Proteomes" id="UP000440578">
    <property type="component" value="Unassembled WGS sequence"/>
</dbReference>
<dbReference type="Gene3D" id="1.20.58.530">
    <property type="match status" value="1"/>
</dbReference>
<evidence type="ECO:0000256" key="10">
    <source>
        <dbReference type="ARBA" id="ARBA00023273"/>
    </source>
</evidence>
<evidence type="ECO:0000256" key="12">
    <source>
        <dbReference type="SAM" id="MobiDB-lite"/>
    </source>
</evidence>
<evidence type="ECO:0000256" key="9">
    <source>
        <dbReference type="ARBA" id="ARBA00023212"/>
    </source>
</evidence>
<comment type="subcellular location">
    <subcellularLocation>
        <location evidence="2">Cell projection</location>
    </subcellularLocation>
    <subcellularLocation>
        <location evidence="1">Cytoplasm</location>
        <location evidence="1">Cytoskeleton</location>
    </subcellularLocation>
</comment>
<gene>
    <name evidence="14" type="primary">MYO3B</name>
    <name evidence="14" type="ORF">FJT64_014917</name>
</gene>
<dbReference type="AlphaFoldDB" id="A0A6A4X4L9"/>
<organism evidence="14 15">
    <name type="scientific">Amphibalanus amphitrite</name>
    <name type="common">Striped barnacle</name>
    <name type="synonym">Balanus amphitrite</name>
    <dbReference type="NCBI Taxonomy" id="1232801"/>
    <lineage>
        <taxon>Eukaryota</taxon>
        <taxon>Metazoa</taxon>
        <taxon>Ecdysozoa</taxon>
        <taxon>Arthropoda</taxon>
        <taxon>Crustacea</taxon>
        <taxon>Multicrustacea</taxon>
        <taxon>Cirripedia</taxon>
        <taxon>Thoracica</taxon>
        <taxon>Thoracicalcarea</taxon>
        <taxon>Balanomorpha</taxon>
        <taxon>Balanoidea</taxon>
        <taxon>Balanidae</taxon>
        <taxon>Amphibalaninae</taxon>
        <taxon>Amphibalanus</taxon>
    </lineage>
</organism>
<feature type="domain" description="Myosin motor" evidence="13">
    <location>
        <begin position="1"/>
        <end position="500"/>
    </location>
</feature>
<dbReference type="SMART" id="SM00242">
    <property type="entry name" value="MYSc"/>
    <property type="match status" value="1"/>
</dbReference>
<dbReference type="GO" id="GO:0000146">
    <property type="term" value="F:microfilament motor activity"/>
    <property type="evidence" value="ECO:0007669"/>
    <property type="project" value="TreeGrafter"/>
</dbReference>
<evidence type="ECO:0000256" key="5">
    <source>
        <dbReference type="ARBA" id="ARBA00022741"/>
    </source>
</evidence>
<evidence type="ECO:0000256" key="3">
    <source>
        <dbReference type="ARBA" id="ARBA00022490"/>
    </source>
</evidence>
<dbReference type="GO" id="GO:0030832">
    <property type="term" value="P:regulation of actin filament length"/>
    <property type="evidence" value="ECO:0007669"/>
    <property type="project" value="TreeGrafter"/>
</dbReference>
<dbReference type="PROSITE" id="PS51456">
    <property type="entry name" value="MYOSIN_MOTOR"/>
    <property type="match status" value="1"/>
</dbReference>
<protein>
    <submittedName>
        <fullName evidence="14">Myosin-IIIb</fullName>
    </submittedName>
</protein>
<dbReference type="InterPro" id="IPR001609">
    <property type="entry name" value="Myosin_head_motor_dom-like"/>
</dbReference>
<dbReference type="GO" id="GO:0003779">
    <property type="term" value="F:actin binding"/>
    <property type="evidence" value="ECO:0007669"/>
    <property type="project" value="UniProtKB-KW"/>
</dbReference>
<dbReference type="GO" id="GO:0004674">
    <property type="term" value="F:protein serine/threonine kinase activity"/>
    <property type="evidence" value="ECO:0007669"/>
    <property type="project" value="TreeGrafter"/>
</dbReference>
<dbReference type="Gene3D" id="1.10.10.820">
    <property type="match status" value="1"/>
</dbReference>
<dbReference type="Gene3D" id="1.20.5.4820">
    <property type="match status" value="1"/>
</dbReference>
<dbReference type="PRINTS" id="PR00193">
    <property type="entry name" value="MYOSINHEAVY"/>
</dbReference>
<keyword evidence="11" id="KW-0009">Actin-binding</keyword>
<dbReference type="Pfam" id="PF00063">
    <property type="entry name" value="Myosin_head"/>
    <property type="match status" value="1"/>
</dbReference>
<dbReference type="Gene3D" id="3.40.850.10">
    <property type="entry name" value="Kinesin motor domain"/>
    <property type="match status" value="1"/>
</dbReference>
<keyword evidence="15" id="KW-1185">Reference proteome</keyword>
<evidence type="ECO:0000256" key="4">
    <source>
        <dbReference type="ARBA" id="ARBA00022737"/>
    </source>
</evidence>
<dbReference type="InterPro" id="IPR052409">
    <property type="entry name" value="Myosin-III_kinase_activity"/>
</dbReference>
<keyword evidence="8" id="KW-0505">Motor protein</keyword>
<evidence type="ECO:0000256" key="8">
    <source>
        <dbReference type="ARBA" id="ARBA00023175"/>
    </source>
</evidence>
<dbReference type="EMBL" id="VIIS01000007">
    <property type="protein sequence ID" value="KAF0314676.1"/>
    <property type="molecule type" value="Genomic_DNA"/>
</dbReference>
<dbReference type="InterPro" id="IPR036961">
    <property type="entry name" value="Kinesin_motor_dom_sf"/>
</dbReference>
<sequence>MSVFFQRNVQTMAVIRQSLTMLGFGADQFHCLCRLLAAVIHLGDISFSSTDDSHNNTEKVAVSNKEKLNDVAHLLGLDREELEEVLTLNSVVTRGESILRNNSHEEAVTTRDAMAKALYGRLFDWIVNQINRLLARSGAVRGDPLAVGLLDIFGFENLTNNSFEQLCINIANEQLQYYFNQHIFSWEQMEYQSEGVMVDPVIFTDNRPVLDMFLAKPLGLLALLDEESRFPQASDRTLVEKFHNNIRSPHYVRPKSDALSFEIRHFAGKVQYSCGEFLSKNRNFLPPEVIQVFRQSSLEVVRTLFQSPLTRTGNLYTESVSPSAPAVIGASPRVPAGWSASSGAELCRDFLGKTHSGSVVFGLASQTKAQQTVATYFRFSLMELLQNMVNGAPHFVRCIKPNDSRRPNSFDVEKARRQLRYAGVLETVRIRQNGFSHRIPFEEFLNRYDFLALGYTGDSLSGAVGCRVLLDKLGLDGWAVGRTKVFLKYYHVELLTKLHDRQATWGPALEVLIKEVLGDSSSSSEAQKRLVSSGLSASDASRIVQKCWKRSRRKAAKADRENIDPKQLPSQQEQITEIAADITAPVSVRVPEPGLPYPEGETPGVGRATASPERRAISPGRWLIGFQQRAARLFSGVEAPGKQAGKSSPTAAAAAPAERAEKRAASVSPRLSPHKVFSSEQRLAQRLTGEDQSDGARQHGGEQDRARLGLIRAAPEGKEAPTDTSGEVLPQRASEPRQGAMSPVPRKAIRSPVLPDAWNAEREKRTTSSLESELSPPARLPPSPRPSSASPGPARGPARRRPLAAWPREDPSSAVRTPLPSSRPQPHIIDSESAAGGGGGFDFRQLLRPAGHAPTESLRLKRGWRSRPELTSGACDV</sequence>
<evidence type="ECO:0000256" key="7">
    <source>
        <dbReference type="ARBA" id="ARBA00023123"/>
    </source>
</evidence>
<evidence type="ECO:0000259" key="13">
    <source>
        <dbReference type="PROSITE" id="PS51456"/>
    </source>
</evidence>